<keyword evidence="4" id="KW-1185">Reference proteome</keyword>
<organism evidence="3 4">
    <name type="scientific">Petrolisthes manimaculis</name>
    <dbReference type="NCBI Taxonomy" id="1843537"/>
    <lineage>
        <taxon>Eukaryota</taxon>
        <taxon>Metazoa</taxon>
        <taxon>Ecdysozoa</taxon>
        <taxon>Arthropoda</taxon>
        <taxon>Crustacea</taxon>
        <taxon>Multicrustacea</taxon>
        <taxon>Malacostraca</taxon>
        <taxon>Eumalacostraca</taxon>
        <taxon>Eucarida</taxon>
        <taxon>Decapoda</taxon>
        <taxon>Pleocyemata</taxon>
        <taxon>Anomura</taxon>
        <taxon>Galatheoidea</taxon>
        <taxon>Porcellanidae</taxon>
        <taxon>Petrolisthes</taxon>
    </lineage>
</organism>
<dbReference type="Proteomes" id="UP001292094">
    <property type="component" value="Unassembled WGS sequence"/>
</dbReference>
<gene>
    <name evidence="3" type="ORF">Pmani_015681</name>
</gene>
<evidence type="ECO:0000256" key="1">
    <source>
        <dbReference type="ARBA" id="ARBA00008368"/>
    </source>
</evidence>
<name>A0AAE1PRV8_9EUCA</name>
<comment type="similarity">
    <text evidence="1">Belongs to the GOLGA6 family.</text>
</comment>
<accession>A0AAE1PRV8</accession>
<evidence type="ECO:0000313" key="3">
    <source>
        <dbReference type="EMBL" id="KAK4312941.1"/>
    </source>
</evidence>
<comment type="caution">
    <text evidence="3">The sequence shown here is derived from an EMBL/GenBank/DDBJ whole genome shotgun (WGS) entry which is preliminary data.</text>
</comment>
<feature type="compositionally biased region" description="Basic and acidic residues" evidence="2">
    <location>
        <begin position="271"/>
        <end position="402"/>
    </location>
</feature>
<dbReference type="PANTHER" id="PTHR23143">
    <property type="entry name" value="TRICHOHYALIN-RELATED"/>
    <property type="match status" value="1"/>
</dbReference>
<evidence type="ECO:0000256" key="2">
    <source>
        <dbReference type="SAM" id="MobiDB-lite"/>
    </source>
</evidence>
<proteinExistence type="inferred from homology"/>
<reference evidence="3" key="1">
    <citation type="submission" date="2023-11" db="EMBL/GenBank/DDBJ databases">
        <title>Genome assemblies of two species of porcelain crab, Petrolisthes cinctipes and Petrolisthes manimaculis (Anomura: Porcellanidae).</title>
        <authorList>
            <person name="Angst P."/>
        </authorList>
    </citation>
    <scope>NUCLEOTIDE SEQUENCE</scope>
    <source>
        <strain evidence="3">PB745_02</strain>
        <tissue evidence="3">Gill</tissue>
    </source>
</reference>
<dbReference type="InterPro" id="IPR026737">
    <property type="entry name" value="GOLGA6L"/>
</dbReference>
<dbReference type="EMBL" id="JAWZYT010001361">
    <property type="protein sequence ID" value="KAK4312941.1"/>
    <property type="molecule type" value="Genomic_DNA"/>
</dbReference>
<evidence type="ECO:0000313" key="4">
    <source>
        <dbReference type="Proteomes" id="UP001292094"/>
    </source>
</evidence>
<dbReference type="PANTHER" id="PTHR23143:SF23">
    <property type="entry name" value="ZINC FINGER PROTEIN 729-LIKE"/>
    <property type="match status" value="1"/>
</dbReference>
<sequence>MTSKTGQLSFSNVQLTNISYIRSAAFTLQILSPVCASASYSKCHLTFEMAKGGDESLVVLDETSVPLTPESDTIPTYKQKRKQSGLWREAQATCRVLVLDIYDDNILAGIRLLEWAALWTQPDTWLVGIGKSDHVTTALLLHPGLRNTRYAFYVTKQIHRKYNTKKEGTGVEVWRRCGYCEGGQAGVERLGTWNETTPAIPQHPSLFRDRPENYNRHKFRLFEKELFPYISSERLSDEPGALIRHRDAIGTRVIQAMSSSLNFTKGLWGNENDKLTSKNDKLTSKNDKLTSKNDKLTSRNDKLTSKNDKLTSKNDKLTSKNDKLTSKNDKLTSKNDKLTSKNDKLTSKNDKLTSKNDKLTSKNDKLTSKNDKLTSKNDKLTSKNDKLTSKNDKLTSKNDKLTSKNKHQVKY</sequence>
<dbReference type="AlphaFoldDB" id="A0AAE1PRV8"/>
<feature type="region of interest" description="Disordered" evidence="2">
    <location>
        <begin position="268"/>
        <end position="411"/>
    </location>
</feature>
<protein>
    <submittedName>
        <fullName evidence="3">Uncharacterized protein</fullName>
    </submittedName>
</protein>